<comment type="caution">
    <text evidence="2">The sequence shown here is derived from an EMBL/GenBank/DDBJ whole genome shotgun (WGS) entry which is preliminary data.</text>
</comment>
<proteinExistence type="predicted"/>
<keyword evidence="3" id="KW-1185">Reference proteome</keyword>
<feature type="compositionally biased region" description="Low complexity" evidence="1">
    <location>
        <begin position="293"/>
        <end position="307"/>
    </location>
</feature>
<feature type="region of interest" description="Disordered" evidence="1">
    <location>
        <begin position="252"/>
        <end position="277"/>
    </location>
</feature>
<sequence length="338" mass="36141">MADLVLDYALLHQLAGSMRELKAKIRTDVETGSRRAVVTSNGAVVSSAQVGNASVYAALSAFFYACHSPFKDSMELLDKLADNFDGIAKAFFDVDADFGGKVNTARLQAHIGQWQADTKAYEHYLDIKDKNVTFQYYDENGDLKTATIPLWSGPPPPEPGAVPTEIDGTGTVGSNHTTAKLDEDGNIVSETTTVQSGDGLTYTETTDYTYVDTDGDGVPDVVDYTSTITHSDGSTETIEKKTDPDGSYVVTSKTDEGTTTSTVTPTPDGGSHNVTVDTEGETTTTDIVVTGDGTGTKTVVGPDGTDVYTGNPKTGQWTLQSHEDPPAEDDDYYYNYPV</sequence>
<evidence type="ECO:0000256" key="1">
    <source>
        <dbReference type="SAM" id="MobiDB-lite"/>
    </source>
</evidence>
<evidence type="ECO:0000313" key="2">
    <source>
        <dbReference type="EMBL" id="KHD76787.1"/>
    </source>
</evidence>
<name>A0A0A6X9N6_ACTUT</name>
<dbReference type="OrthoDB" id="4350368at2"/>
<evidence type="ECO:0000313" key="3">
    <source>
        <dbReference type="Proteomes" id="UP000054537"/>
    </source>
</evidence>
<reference evidence="2 3" key="1">
    <citation type="submission" date="2014-10" db="EMBL/GenBank/DDBJ databases">
        <title>Draft genome sequence of Actinoplanes utahensis NRRL 12052.</title>
        <authorList>
            <person name="Velasco-Bucheli B."/>
            <person name="del Cerro C."/>
            <person name="Hormigo D."/>
            <person name="Garcia J.L."/>
            <person name="Acebal C."/>
            <person name="Arroyo M."/>
            <person name="de la Mata I."/>
        </authorList>
    </citation>
    <scope>NUCLEOTIDE SEQUENCE [LARGE SCALE GENOMIC DNA]</scope>
    <source>
        <strain evidence="2 3">NRRL 12052</strain>
    </source>
</reference>
<dbReference type="STRING" id="1869.MB27_14605"/>
<dbReference type="AlphaFoldDB" id="A0A0A6X9N6"/>
<feature type="region of interest" description="Disordered" evidence="1">
    <location>
        <begin position="293"/>
        <end position="338"/>
    </location>
</feature>
<dbReference type="Proteomes" id="UP000054537">
    <property type="component" value="Unassembled WGS sequence"/>
</dbReference>
<dbReference type="eggNOG" id="ENOG502ZM08">
    <property type="taxonomic scope" value="Bacteria"/>
</dbReference>
<protein>
    <submittedName>
        <fullName evidence="2">Uncharacterized protein</fullName>
    </submittedName>
</protein>
<accession>A0A0A6X9N6</accession>
<feature type="compositionally biased region" description="Polar residues" evidence="1">
    <location>
        <begin position="311"/>
        <end position="320"/>
    </location>
</feature>
<dbReference type="RefSeq" id="WP_043525037.1">
    <property type="nucleotide sequence ID" value="NZ_BAABKU010000019.1"/>
</dbReference>
<organism evidence="2 3">
    <name type="scientific">Actinoplanes utahensis</name>
    <dbReference type="NCBI Taxonomy" id="1869"/>
    <lineage>
        <taxon>Bacteria</taxon>
        <taxon>Bacillati</taxon>
        <taxon>Actinomycetota</taxon>
        <taxon>Actinomycetes</taxon>
        <taxon>Micromonosporales</taxon>
        <taxon>Micromonosporaceae</taxon>
        <taxon>Actinoplanes</taxon>
    </lineage>
</organism>
<gene>
    <name evidence="2" type="ORF">MB27_14605</name>
</gene>
<dbReference type="EMBL" id="JRTT01000015">
    <property type="protein sequence ID" value="KHD76787.1"/>
    <property type="molecule type" value="Genomic_DNA"/>
</dbReference>